<comment type="caution">
    <text evidence="2">The sequence shown here is derived from an EMBL/GenBank/DDBJ whole genome shotgun (WGS) entry which is preliminary data.</text>
</comment>
<accession>A0A498HST6</accession>
<protein>
    <submittedName>
        <fullName evidence="2">Uncharacterized protein</fullName>
    </submittedName>
</protein>
<dbReference type="AlphaFoldDB" id="A0A498HST6"/>
<evidence type="ECO:0000256" key="1">
    <source>
        <dbReference type="SAM" id="Coils"/>
    </source>
</evidence>
<reference evidence="2 3" key="1">
    <citation type="submission" date="2018-10" db="EMBL/GenBank/DDBJ databases">
        <title>A high-quality apple genome assembly.</title>
        <authorList>
            <person name="Hu J."/>
        </authorList>
    </citation>
    <scope>NUCLEOTIDE SEQUENCE [LARGE SCALE GENOMIC DNA]</scope>
    <source>
        <strain evidence="3">cv. HFTH1</strain>
        <tissue evidence="2">Young leaf</tissue>
    </source>
</reference>
<dbReference type="PANTHER" id="PTHR36800:SF1">
    <property type="entry name" value="POLYAMINE-MODULATED FACTOR 1-BINDING PROTEIN"/>
    <property type="match status" value="1"/>
</dbReference>
<dbReference type="Proteomes" id="UP000290289">
    <property type="component" value="Chromosome 15"/>
</dbReference>
<organism evidence="2 3">
    <name type="scientific">Malus domestica</name>
    <name type="common">Apple</name>
    <name type="synonym">Pyrus malus</name>
    <dbReference type="NCBI Taxonomy" id="3750"/>
    <lineage>
        <taxon>Eukaryota</taxon>
        <taxon>Viridiplantae</taxon>
        <taxon>Streptophyta</taxon>
        <taxon>Embryophyta</taxon>
        <taxon>Tracheophyta</taxon>
        <taxon>Spermatophyta</taxon>
        <taxon>Magnoliopsida</taxon>
        <taxon>eudicotyledons</taxon>
        <taxon>Gunneridae</taxon>
        <taxon>Pentapetalae</taxon>
        <taxon>rosids</taxon>
        <taxon>fabids</taxon>
        <taxon>Rosales</taxon>
        <taxon>Rosaceae</taxon>
        <taxon>Amygdaloideae</taxon>
        <taxon>Maleae</taxon>
        <taxon>Malus</taxon>
    </lineage>
</organism>
<keyword evidence="3" id="KW-1185">Reference proteome</keyword>
<keyword evidence="1" id="KW-0175">Coiled coil</keyword>
<feature type="coiled-coil region" evidence="1">
    <location>
        <begin position="138"/>
        <end position="175"/>
    </location>
</feature>
<gene>
    <name evidence="2" type="ORF">DVH24_012211</name>
</gene>
<proteinExistence type="predicted"/>
<evidence type="ECO:0000313" key="2">
    <source>
        <dbReference type="EMBL" id="RXH72527.1"/>
    </source>
</evidence>
<sequence>MVSSSTQNQKLRIDDDQERLKCLYKSSRPLKRWTTVHASPHHVSFTFPPFPEYSAISAPYTPFLPFQLLLLPKAQSYTHTPHSNGGFTISVGPSAPTQSETESPMSSIVYVISQQVQGAMENMFKMTSEIDENSAGISEEIEKCKESAIEKKKDLEEVREQVEKAAYAVLELLNNRA</sequence>
<dbReference type="PANTHER" id="PTHR36800">
    <property type="entry name" value="POLYAMINE-MODULATED FACTOR 1-BINDING PROTEIN"/>
    <property type="match status" value="1"/>
</dbReference>
<dbReference type="EMBL" id="RDQH01000341">
    <property type="protein sequence ID" value="RXH72527.1"/>
    <property type="molecule type" value="Genomic_DNA"/>
</dbReference>
<evidence type="ECO:0000313" key="3">
    <source>
        <dbReference type="Proteomes" id="UP000290289"/>
    </source>
</evidence>
<name>A0A498HST6_MALDO</name>